<keyword evidence="7" id="KW-1185">Reference proteome</keyword>
<dbReference type="GO" id="GO:1904680">
    <property type="term" value="F:peptide transmembrane transporter activity"/>
    <property type="evidence" value="ECO:0007669"/>
    <property type="project" value="TreeGrafter"/>
</dbReference>
<evidence type="ECO:0000256" key="2">
    <source>
        <dbReference type="ARBA" id="ARBA00022448"/>
    </source>
</evidence>
<dbReference type="eggNOG" id="COG0747">
    <property type="taxonomic scope" value="Bacteria"/>
</dbReference>
<feature type="compositionally biased region" description="Low complexity" evidence="4">
    <location>
        <begin position="1"/>
        <end position="12"/>
    </location>
</feature>
<protein>
    <submittedName>
        <fullName evidence="6">Dipeptide ABC transporter substrate-binding protein</fullName>
    </submittedName>
</protein>
<dbReference type="InterPro" id="IPR039424">
    <property type="entry name" value="SBP_5"/>
</dbReference>
<dbReference type="Gene3D" id="3.10.105.10">
    <property type="entry name" value="Dipeptide-binding Protein, Domain 3"/>
    <property type="match status" value="1"/>
</dbReference>
<keyword evidence="3" id="KW-0732">Signal</keyword>
<dbReference type="STRING" id="292459.STH2315"/>
<dbReference type="CDD" id="cd08493">
    <property type="entry name" value="PBP2_DppA_like"/>
    <property type="match status" value="1"/>
</dbReference>
<dbReference type="Gene3D" id="3.40.190.10">
    <property type="entry name" value="Periplasmic binding protein-like II"/>
    <property type="match status" value="1"/>
</dbReference>
<dbReference type="Proteomes" id="UP000000417">
    <property type="component" value="Chromosome"/>
</dbReference>
<dbReference type="KEGG" id="sth:STH2315"/>
<evidence type="ECO:0000313" key="6">
    <source>
        <dbReference type="EMBL" id="BAD41300.1"/>
    </source>
</evidence>
<feature type="compositionally biased region" description="Low complexity" evidence="4">
    <location>
        <begin position="20"/>
        <end position="37"/>
    </location>
</feature>
<name>Q67LZ6_SYMTH</name>
<dbReference type="PANTHER" id="PTHR30290">
    <property type="entry name" value="PERIPLASMIC BINDING COMPONENT OF ABC TRANSPORTER"/>
    <property type="match status" value="1"/>
</dbReference>
<evidence type="ECO:0000259" key="5">
    <source>
        <dbReference type="Pfam" id="PF00496"/>
    </source>
</evidence>
<dbReference type="GO" id="GO:0015833">
    <property type="term" value="P:peptide transport"/>
    <property type="evidence" value="ECO:0007669"/>
    <property type="project" value="TreeGrafter"/>
</dbReference>
<keyword evidence="2" id="KW-0813">Transport</keyword>
<feature type="region of interest" description="Disordered" evidence="4">
    <location>
        <begin position="1"/>
        <end position="45"/>
    </location>
</feature>
<dbReference type="Gene3D" id="3.90.76.10">
    <property type="entry name" value="Dipeptide-binding Protein, Domain 1"/>
    <property type="match status" value="1"/>
</dbReference>
<dbReference type="EMBL" id="AP006840">
    <property type="protein sequence ID" value="BAD41300.1"/>
    <property type="molecule type" value="Genomic_DNA"/>
</dbReference>
<comment type="similarity">
    <text evidence="1">Belongs to the bacterial solute-binding protein 5 family.</text>
</comment>
<evidence type="ECO:0000256" key="4">
    <source>
        <dbReference type="SAM" id="MobiDB-lite"/>
    </source>
</evidence>
<organism evidence="6 7">
    <name type="scientific">Symbiobacterium thermophilum (strain DSM 24528 / JCM 14929 / IAM 14863 / T)</name>
    <dbReference type="NCBI Taxonomy" id="292459"/>
    <lineage>
        <taxon>Bacteria</taxon>
        <taxon>Bacillati</taxon>
        <taxon>Bacillota</taxon>
        <taxon>Clostridia</taxon>
        <taxon>Eubacteriales</taxon>
        <taxon>Symbiobacteriaceae</taxon>
        <taxon>Symbiobacterium</taxon>
    </lineage>
</organism>
<feature type="domain" description="Solute-binding protein family 5" evidence="5">
    <location>
        <begin position="90"/>
        <end position="462"/>
    </location>
</feature>
<dbReference type="Pfam" id="PF00496">
    <property type="entry name" value="SBP_bac_5"/>
    <property type="match status" value="1"/>
</dbReference>
<evidence type="ECO:0000256" key="3">
    <source>
        <dbReference type="ARBA" id="ARBA00022729"/>
    </source>
</evidence>
<dbReference type="InterPro" id="IPR000914">
    <property type="entry name" value="SBP_5_dom"/>
</dbReference>
<reference evidence="6 7" key="1">
    <citation type="journal article" date="2004" name="Nucleic Acids Res.">
        <title>Genome sequence of Symbiobacterium thermophilum, an uncultivable bacterium that depends on microbial commensalism.</title>
        <authorList>
            <person name="Ueda K."/>
            <person name="Yamashita A."/>
            <person name="Ishikawa J."/>
            <person name="Shimada M."/>
            <person name="Watsuji T."/>
            <person name="Morimura K."/>
            <person name="Ikeda H."/>
            <person name="Hattori M."/>
            <person name="Beppu T."/>
        </authorList>
    </citation>
    <scope>NUCLEOTIDE SEQUENCE [LARGE SCALE GENOMIC DNA]</scope>
    <source>
        <strain evidence="7">T / IAM 14863</strain>
    </source>
</reference>
<dbReference type="HOGENOM" id="CLU_017028_7_0_9"/>
<dbReference type="InterPro" id="IPR030678">
    <property type="entry name" value="Peptide/Ni-bd"/>
</dbReference>
<evidence type="ECO:0000256" key="1">
    <source>
        <dbReference type="ARBA" id="ARBA00005695"/>
    </source>
</evidence>
<dbReference type="GO" id="GO:0043190">
    <property type="term" value="C:ATP-binding cassette (ABC) transporter complex"/>
    <property type="evidence" value="ECO:0007669"/>
    <property type="project" value="InterPro"/>
</dbReference>
<sequence length="547" mass="60182">MLSACGSSSPSGTDGGSQSGGQTDTTPSTQDGGSTTPAPQQPAAQEKVLVWGRGGDSVSLDPIQVTDGESLKVTHQIYEGLLDYAPGSTEVVPVLATEWEASPDGLEWTFKLRQGVKFHDGTDFNAEAVKINFDRWRNTSDPLHVGGEFPYYSYMFGGFDEASNIQDVIVVDDYTVKFVLKNIQASFLQDIAMVPFAIASPKALQENPERLNDHPVGTGPFRFVSWTKGDRIVLEANPDYWGGKPAIDRLIYRSIPDNNARLVALQAGELDVMDGVEPAFLPTIQATGQFDIIERPPMNIGYLAFNTQKPPFDNVLIRRAINHAINKEELNTAFYGGMGIPAVSPLPPSVWGHNPNVPKYEYDPEKAKELLAQAGYGPDNPLKTELWAMPVPRPYMPQPERIGVAIQNYLREVGIEAEIVTYEWGTYLEKTGMGEHTMALLGWTGDNGDPDNFLYVLLDKDNAVTPDAGNIAFYVNDEVHDLLIRARQTTDQAERTRLYEEAQVKIMEDAPWVPLMHTRVPIAVRKGITGYVPNPTGSESLAKVSLP</sequence>
<dbReference type="PIRSF" id="PIRSF002741">
    <property type="entry name" value="MppA"/>
    <property type="match status" value="1"/>
</dbReference>
<accession>Q67LZ6</accession>
<gene>
    <name evidence="6" type="ordered locus">STH2315</name>
</gene>
<dbReference type="SUPFAM" id="SSF53850">
    <property type="entry name" value="Periplasmic binding protein-like II"/>
    <property type="match status" value="1"/>
</dbReference>
<dbReference type="PANTHER" id="PTHR30290:SF9">
    <property type="entry name" value="OLIGOPEPTIDE-BINDING PROTEIN APPA"/>
    <property type="match status" value="1"/>
</dbReference>
<evidence type="ECO:0000313" key="7">
    <source>
        <dbReference type="Proteomes" id="UP000000417"/>
    </source>
</evidence>
<dbReference type="AlphaFoldDB" id="Q67LZ6"/>
<proteinExistence type="inferred from homology"/>
<dbReference type="GO" id="GO:0042597">
    <property type="term" value="C:periplasmic space"/>
    <property type="evidence" value="ECO:0007669"/>
    <property type="project" value="UniProtKB-ARBA"/>
</dbReference>